<evidence type="ECO:0000313" key="10">
    <source>
        <dbReference type="Proteomes" id="UP000008206"/>
    </source>
</evidence>
<feature type="transmembrane region" description="Helical" evidence="8">
    <location>
        <begin position="265"/>
        <end position="284"/>
    </location>
</feature>
<dbReference type="HOGENOM" id="CLU_036575_0_0_3"/>
<keyword evidence="4" id="KW-0808">Transferase</keyword>
<dbReference type="GO" id="GO:0005886">
    <property type="term" value="C:plasma membrane"/>
    <property type="evidence" value="ECO:0007669"/>
    <property type="project" value="UniProtKB-SubCell"/>
</dbReference>
<dbReference type="InterPro" id="IPR050297">
    <property type="entry name" value="LipidA_mod_glycosyltrf_83"/>
</dbReference>
<keyword evidence="5 8" id="KW-0812">Transmembrane</keyword>
<keyword evidence="6 8" id="KW-1133">Transmembrane helix</keyword>
<dbReference type="PANTHER" id="PTHR33908:SF11">
    <property type="entry name" value="MEMBRANE PROTEIN"/>
    <property type="match status" value="1"/>
</dbReference>
<keyword evidence="3" id="KW-0328">Glycosyltransferase</keyword>
<feature type="transmembrane region" description="Helical" evidence="8">
    <location>
        <begin position="392"/>
        <end position="410"/>
    </location>
</feature>
<feature type="transmembrane region" description="Helical" evidence="8">
    <location>
        <begin position="422"/>
        <end position="441"/>
    </location>
</feature>
<evidence type="ECO:0000256" key="3">
    <source>
        <dbReference type="ARBA" id="ARBA00022676"/>
    </source>
</evidence>
<comment type="subcellular location">
    <subcellularLocation>
        <location evidence="1">Cell membrane</location>
        <topology evidence="1">Multi-pass membrane protein</topology>
    </subcellularLocation>
</comment>
<keyword evidence="7 8" id="KW-0472">Membrane</keyword>
<evidence type="ECO:0000256" key="4">
    <source>
        <dbReference type="ARBA" id="ARBA00022679"/>
    </source>
</evidence>
<dbReference type="Proteomes" id="UP000008206">
    <property type="component" value="Chromosome"/>
</dbReference>
<feature type="transmembrane region" description="Helical" evidence="8">
    <location>
        <begin position="153"/>
        <end position="173"/>
    </location>
</feature>
<dbReference type="eggNOG" id="COG1807">
    <property type="taxonomic scope" value="Bacteria"/>
</dbReference>
<protein>
    <recommendedName>
        <fullName evidence="11">Glycosyltransferase RgtA/B/C/D-like domain-containing protein</fullName>
    </recommendedName>
</protein>
<feature type="transmembrane region" description="Helical" evidence="8">
    <location>
        <begin position="128"/>
        <end position="147"/>
    </location>
</feature>
<feature type="transmembrane region" description="Helical" evidence="8">
    <location>
        <begin position="180"/>
        <end position="199"/>
    </location>
</feature>
<proteinExistence type="predicted"/>
<evidence type="ECO:0000256" key="5">
    <source>
        <dbReference type="ARBA" id="ARBA00022692"/>
    </source>
</evidence>
<keyword evidence="10" id="KW-1185">Reference proteome</keyword>
<keyword evidence="2" id="KW-1003">Cell membrane</keyword>
<dbReference type="PANTHER" id="PTHR33908">
    <property type="entry name" value="MANNOSYLTRANSFERASE YKCB-RELATED"/>
    <property type="match status" value="1"/>
</dbReference>
<dbReference type="GO" id="GO:0016763">
    <property type="term" value="F:pentosyltransferase activity"/>
    <property type="evidence" value="ECO:0007669"/>
    <property type="project" value="TreeGrafter"/>
</dbReference>
<dbReference type="OrthoDB" id="3760751at2"/>
<accession>E0UDF3</accession>
<dbReference type="GO" id="GO:0009103">
    <property type="term" value="P:lipopolysaccharide biosynthetic process"/>
    <property type="evidence" value="ECO:0007669"/>
    <property type="project" value="UniProtKB-ARBA"/>
</dbReference>
<evidence type="ECO:0000256" key="6">
    <source>
        <dbReference type="ARBA" id="ARBA00022989"/>
    </source>
</evidence>
<feature type="transmembrane region" description="Helical" evidence="8">
    <location>
        <begin position="362"/>
        <end position="380"/>
    </location>
</feature>
<dbReference type="AlphaFoldDB" id="E0UDF3"/>
<sequence length="562" mass="64478">MLPINLIIPKTVKIAILKDNLNKAYLKFFLVIILIAVIGLSTVSHYGATWDEWIEIYMVQWVRQYIKDGTPIPRDSKYYGFIFNYAADQIYDLTKPLGDFKSVQASNTFNEHEKNVLKLKRRIQVKHIVTFIFSLLAFVAVGGIVAILTGWEYAWFAPIVLALFPQFWGHSFFNPKDIPFAVMFTVSTWLGACLLNYYYQVEAEHLKIGKNKITLYSLLYGGLAGLFTGIRVGGFLMIFFVIAAHLLTHLNLKALSLKIKNFAPFYGLMIGSWFLITTLCYPASWSNPIQWFFAALDNFSKYSLWDNSVLFDGQFIPGKSLPWYYLLRLLTITVPIIFLLAFLIGVMAIIINYKKFPENRRACAILVLLQVFFIPTVAILKHSTIYDGIRHFLFILPAIAALSATGLIWIYKKINNKPLKIFAVTLLMIQFSLIITDMSALHPYQYSYFNRTYGGLAAAYNQQETDYWGLSLREGMEWLNKNAEPNSKIVIAGPLFAAEIFSDLHHKFTLINRDDFHLGQDPLPDYYMGLPRYDYHKAFPECPVVYSVTRQNTPLTIVKKCP</sequence>
<evidence type="ECO:0000256" key="7">
    <source>
        <dbReference type="ARBA" id="ARBA00023136"/>
    </source>
</evidence>
<feature type="transmembrane region" description="Helical" evidence="8">
    <location>
        <begin position="325"/>
        <end position="350"/>
    </location>
</feature>
<organism evidence="9 10">
    <name type="scientific">Gloeothece verrucosa (strain PCC 7822)</name>
    <name type="common">Cyanothece sp. (strain PCC 7822)</name>
    <dbReference type="NCBI Taxonomy" id="497965"/>
    <lineage>
        <taxon>Bacteria</taxon>
        <taxon>Bacillati</taxon>
        <taxon>Cyanobacteriota</taxon>
        <taxon>Cyanophyceae</taxon>
        <taxon>Oscillatoriophycideae</taxon>
        <taxon>Chroococcales</taxon>
        <taxon>Aphanothecaceae</taxon>
        <taxon>Gloeothece</taxon>
        <taxon>Gloeothece verrucosa</taxon>
    </lineage>
</organism>
<gene>
    <name evidence="9" type="ordered locus">Cyan7822_2165</name>
</gene>
<evidence type="ECO:0000256" key="1">
    <source>
        <dbReference type="ARBA" id="ARBA00004651"/>
    </source>
</evidence>
<dbReference type="KEGG" id="cyj:Cyan7822_2165"/>
<feature type="transmembrane region" description="Helical" evidence="8">
    <location>
        <begin position="219"/>
        <end position="244"/>
    </location>
</feature>
<evidence type="ECO:0008006" key="11">
    <source>
        <dbReference type="Google" id="ProtNLM"/>
    </source>
</evidence>
<evidence type="ECO:0000313" key="9">
    <source>
        <dbReference type="EMBL" id="ADN14144.1"/>
    </source>
</evidence>
<evidence type="ECO:0000256" key="8">
    <source>
        <dbReference type="SAM" id="Phobius"/>
    </source>
</evidence>
<dbReference type="EMBL" id="CP002198">
    <property type="protein sequence ID" value="ADN14144.1"/>
    <property type="molecule type" value="Genomic_DNA"/>
</dbReference>
<reference evidence="10" key="1">
    <citation type="journal article" date="2011" name="MBio">
        <title>Novel metabolic attributes of the genus Cyanothece, comprising a group of unicellular nitrogen-fixing Cyanobacteria.</title>
        <authorList>
            <person name="Bandyopadhyay A."/>
            <person name="Elvitigala T."/>
            <person name="Welsh E."/>
            <person name="Stockel J."/>
            <person name="Liberton M."/>
            <person name="Min H."/>
            <person name="Sherman L.A."/>
            <person name="Pakrasi H.B."/>
        </authorList>
    </citation>
    <scope>NUCLEOTIDE SEQUENCE [LARGE SCALE GENOMIC DNA]</scope>
    <source>
        <strain evidence="10">PCC 7822</strain>
    </source>
</reference>
<evidence type="ECO:0000256" key="2">
    <source>
        <dbReference type="ARBA" id="ARBA00022475"/>
    </source>
</evidence>
<feature type="transmembrane region" description="Helical" evidence="8">
    <location>
        <begin position="28"/>
        <end position="48"/>
    </location>
</feature>
<dbReference type="STRING" id="497965.Cyan7822_2165"/>
<name>E0UDF3_GLOV7</name>